<evidence type="ECO:0000256" key="2">
    <source>
        <dbReference type="SAM" id="Phobius"/>
    </source>
</evidence>
<keyword evidence="4" id="KW-1185">Reference proteome</keyword>
<feature type="compositionally biased region" description="Basic and acidic residues" evidence="1">
    <location>
        <begin position="1"/>
        <end position="11"/>
    </location>
</feature>
<evidence type="ECO:0000256" key="1">
    <source>
        <dbReference type="SAM" id="MobiDB-lite"/>
    </source>
</evidence>
<gene>
    <name evidence="3" type="ORF">FF011L_38250</name>
</gene>
<feature type="compositionally biased region" description="Polar residues" evidence="1">
    <location>
        <begin position="129"/>
        <end position="140"/>
    </location>
</feature>
<dbReference type="EMBL" id="CP036262">
    <property type="protein sequence ID" value="QDS95041.1"/>
    <property type="molecule type" value="Genomic_DNA"/>
</dbReference>
<feature type="transmembrane region" description="Helical" evidence="2">
    <location>
        <begin position="57"/>
        <end position="81"/>
    </location>
</feature>
<feature type="region of interest" description="Disordered" evidence="1">
    <location>
        <begin position="120"/>
        <end position="140"/>
    </location>
</feature>
<dbReference type="RefSeq" id="WP_145352950.1">
    <property type="nucleotide sequence ID" value="NZ_CP036262.1"/>
</dbReference>
<keyword evidence="2" id="KW-0812">Transmembrane</keyword>
<protein>
    <submittedName>
        <fullName evidence="3">Uncharacterized protein</fullName>
    </submittedName>
</protein>
<organism evidence="3 4">
    <name type="scientific">Roseimaritima multifibrata</name>
    <dbReference type="NCBI Taxonomy" id="1930274"/>
    <lineage>
        <taxon>Bacteria</taxon>
        <taxon>Pseudomonadati</taxon>
        <taxon>Planctomycetota</taxon>
        <taxon>Planctomycetia</taxon>
        <taxon>Pirellulales</taxon>
        <taxon>Pirellulaceae</taxon>
        <taxon>Roseimaritima</taxon>
    </lineage>
</organism>
<evidence type="ECO:0000313" key="3">
    <source>
        <dbReference type="EMBL" id="QDS95041.1"/>
    </source>
</evidence>
<dbReference type="KEGG" id="rml:FF011L_38250"/>
<name>A0A517MJG7_9BACT</name>
<keyword evidence="2" id="KW-0472">Membrane</keyword>
<accession>A0A517MJG7</accession>
<evidence type="ECO:0000313" key="4">
    <source>
        <dbReference type="Proteomes" id="UP000320672"/>
    </source>
</evidence>
<keyword evidence="2" id="KW-1133">Transmembrane helix</keyword>
<reference evidence="3 4" key="1">
    <citation type="submission" date="2019-02" db="EMBL/GenBank/DDBJ databases">
        <title>Deep-cultivation of Planctomycetes and their phenomic and genomic characterization uncovers novel biology.</title>
        <authorList>
            <person name="Wiegand S."/>
            <person name="Jogler M."/>
            <person name="Boedeker C."/>
            <person name="Pinto D."/>
            <person name="Vollmers J."/>
            <person name="Rivas-Marin E."/>
            <person name="Kohn T."/>
            <person name="Peeters S.H."/>
            <person name="Heuer A."/>
            <person name="Rast P."/>
            <person name="Oberbeckmann S."/>
            <person name="Bunk B."/>
            <person name="Jeske O."/>
            <person name="Meyerdierks A."/>
            <person name="Storesund J.E."/>
            <person name="Kallscheuer N."/>
            <person name="Luecker S."/>
            <person name="Lage O.M."/>
            <person name="Pohl T."/>
            <person name="Merkel B.J."/>
            <person name="Hornburger P."/>
            <person name="Mueller R.-W."/>
            <person name="Bruemmer F."/>
            <person name="Labrenz M."/>
            <person name="Spormann A.M."/>
            <person name="Op den Camp H."/>
            <person name="Overmann J."/>
            <person name="Amann R."/>
            <person name="Jetten M.S.M."/>
            <person name="Mascher T."/>
            <person name="Medema M.H."/>
            <person name="Devos D.P."/>
            <person name="Kaster A.-K."/>
            <person name="Ovreas L."/>
            <person name="Rohde M."/>
            <person name="Galperin M.Y."/>
            <person name="Jogler C."/>
        </authorList>
    </citation>
    <scope>NUCLEOTIDE SEQUENCE [LARGE SCALE GENOMIC DNA]</scope>
    <source>
        <strain evidence="3 4">FF011L</strain>
    </source>
</reference>
<proteinExistence type="predicted"/>
<dbReference type="AlphaFoldDB" id="A0A517MJG7"/>
<dbReference type="Proteomes" id="UP000320672">
    <property type="component" value="Chromosome"/>
</dbReference>
<feature type="region of interest" description="Disordered" evidence="1">
    <location>
        <begin position="1"/>
        <end position="20"/>
    </location>
</feature>
<sequence length="214" mass="22830">MNQHNPFEDRLRKLKPQPVQLDASSVLESASRLSASLASRPSESTVTPPTHNRYPGWLVTSVGLSGFAAGILLTLGTVAMLSDNRPKQVANDAPPNTAPVIATTKTPEPTIADTNLAGTEKPLTEKTSKSGTLPTKGQSSLQMAEDQWVSLLEQSTLSVRAVHPSPAAKSNQDSNRWAVQFNPVADSPSALPVKKQILTARSMDVVDQWLGGES</sequence>